<evidence type="ECO:0000313" key="3">
    <source>
        <dbReference type="EMBL" id="KAG0713206.1"/>
    </source>
</evidence>
<keyword evidence="4" id="KW-1185">Reference proteome</keyword>
<sequence length="124" mass="13852">MYVTQQILPSDDPFDAADFDAVAYINARFPAEQSLHHIDDVLEEMRLRATATDTQIRDVVRSLASADQDGRTSLLHAQEAIAELFSRFQDIKGITRPISHRESPGMWGSGVERQPQMMPGALNV</sequence>
<dbReference type="Proteomes" id="UP000770661">
    <property type="component" value="Unassembled WGS sequence"/>
</dbReference>
<feature type="region of interest" description="Disordered" evidence="1">
    <location>
        <begin position="99"/>
        <end position="124"/>
    </location>
</feature>
<dbReference type="InterPro" id="IPR039766">
    <property type="entry name" value="Vps53"/>
</dbReference>
<evidence type="ECO:0000259" key="2">
    <source>
        <dbReference type="Pfam" id="PF04100"/>
    </source>
</evidence>
<dbReference type="OrthoDB" id="10261632at2759"/>
<organism evidence="3 4">
    <name type="scientific">Chionoecetes opilio</name>
    <name type="common">Atlantic snow crab</name>
    <name type="synonym">Cancer opilio</name>
    <dbReference type="NCBI Taxonomy" id="41210"/>
    <lineage>
        <taxon>Eukaryota</taxon>
        <taxon>Metazoa</taxon>
        <taxon>Ecdysozoa</taxon>
        <taxon>Arthropoda</taxon>
        <taxon>Crustacea</taxon>
        <taxon>Multicrustacea</taxon>
        <taxon>Malacostraca</taxon>
        <taxon>Eumalacostraca</taxon>
        <taxon>Eucarida</taxon>
        <taxon>Decapoda</taxon>
        <taxon>Pleocyemata</taxon>
        <taxon>Brachyura</taxon>
        <taxon>Eubrachyura</taxon>
        <taxon>Majoidea</taxon>
        <taxon>Majidae</taxon>
        <taxon>Chionoecetes</taxon>
    </lineage>
</organism>
<comment type="caution">
    <text evidence="3">The sequence shown here is derived from an EMBL/GenBank/DDBJ whole genome shotgun (WGS) entry which is preliminary data.</text>
</comment>
<feature type="domain" description="Vps53 N-terminal" evidence="2">
    <location>
        <begin position="18"/>
        <end position="93"/>
    </location>
</feature>
<dbReference type="PANTHER" id="PTHR12820">
    <property type="entry name" value="VACUOLAR SORTING PROTEIN 53"/>
    <property type="match status" value="1"/>
</dbReference>
<accession>A0A8J5CHL6</accession>
<evidence type="ECO:0000256" key="1">
    <source>
        <dbReference type="SAM" id="MobiDB-lite"/>
    </source>
</evidence>
<dbReference type="GO" id="GO:0042147">
    <property type="term" value="P:retrograde transport, endosome to Golgi"/>
    <property type="evidence" value="ECO:0007669"/>
    <property type="project" value="InterPro"/>
</dbReference>
<protein>
    <submittedName>
        <fullName evidence="3">Vacuolar protein sorting-associated protein 53</fullName>
    </submittedName>
</protein>
<reference evidence="3" key="1">
    <citation type="submission" date="2020-07" db="EMBL/GenBank/DDBJ databases">
        <title>The High-quality genome of the commercially important snow crab, Chionoecetes opilio.</title>
        <authorList>
            <person name="Jeong J.-H."/>
            <person name="Ryu S."/>
        </authorList>
    </citation>
    <scope>NUCLEOTIDE SEQUENCE</scope>
    <source>
        <strain evidence="3">MADBK_172401_WGS</strain>
        <tissue evidence="3">Digestive gland</tissue>
    </source>
</reference>
<name>A0A8J5CHL6_CHIOP</name>
<dbReference type="GO" id="GO:0005829">
    <property type="term" value="C:cytosol"/>
    <property type="evidence" value="ECO:0007669"/>
    <property type="project" value="GOC"/>
</dbReference>
<evidence type="ECO:0000313" key="4">
    <source>
        <dbReference type="Proteomes" id="UP000770661"/>
    </source>
</evidence>
<proteinExistence type="predicted"/>
<dbReference type="Pfam" id="PF04100">
    <property type="entry name" value="Vps53_N"/>
    <property type="match status" value="1"/>
</dbReference>
<gene>
    <name evidence="3" type="primary">Vps53</name>
    <name evidence="3" type="ORF">GWK47_016720</name>
</gene>
<dbReference type="EMBL" id="JACEEZ010021684">
    <property type="protein sequence ID" value="KAG0713206.1"/>
    <property type="molecule type" value="Genomic_DNA"/>
</dbReference>
<dbReference type="PANTHER" id="PTHR12820:SF0">
    <property type="entry name" value="VACUOLAR PROTEIN SORTING-ASSOCIATED PROTEIN 53 HOMOLOG"/>
    <property type="match status" value="1"/>
</dbReference>
<dbReference type="InterPro" id="IPR007234">
    <property type="entry name" value="Vps53_N"/>
</dbReference>
<dbReference type="GO" id="GO:0000938">
    <property type="term" value="C:GARP complex"/>
    <property type="evidence" value="ECO:0007669"/>
    <property type="project" value="InterPro"/>
</dbReference>
<dbReference type="AlphaFoldDB" id="A0A8J5CHL6"/>